<organism evidence="8 9">
    <name type="scientific">Fodinisporobacter ferrooxydans</name>
    <dbReference type="NCBI Taxonomy" id="2901836"/>
    <lineage>
        <taxon>Bacteria</taxon>
        <taxon>Bacillati</taxon>
        <taxon>Bacillota</taxon>
        <taxon>Bacilli</taxon>
        <taxon>Bacillales</taxon>
        <taxon>Alicyclobacillaceae</taxon>
        <taxon>Fodinisporobacter</taxon>
    </lineage>
</organism>
<evidence type="ECO:0000256" key="5">
    <source>
        <dbReference type="ARBA" id="ARBA00022989"/>
    </source>
</evidence>
<keyword evidence="4 7" id="KW-0812">Transmembrane</keyword>
<dbReference type="Pfam" id="PF03773">
    <property type="entry name" value="ArsP_1"/>
    <property type="match status" value="1"/>
</dbReference>
<dbReference type="InterPro" id="IPR005524">
    <property type="entry name" value="DUF318"/>
</dbReference>
<dbReference type="PANTHER" id="PTHR43299:SF1">
    <property type="entry name" value="UPF0718 PROTEIN YRAQ"/>
    <property type="match status" value="1"/>
</dbReference>
<gene>
    <name evidence="8" type="ORF">LSG31_15600</name>
</gene>
<keyword evidence="5 7" id="KW-1133">Transmembrane helix</keyword>
<keyword evidence="9" id="KW-1185">Reference proteome</keyword>
<reference evidence="8" key="1">
    <citation type="submission" date="2021-12" db="EMBL/GenBank/DDBJ databases">
        <title>Alicyclobacillaceae gen. nov., sp. nov., isolated from chalcocite enrichment system.</title>
        <authorList>
            <person name="Jiang Z."/>
        </authorList>
    </citation>
    <scope>NUCLEOTIDE SEQUENCE</scope>
    <source>
        <strain evidence="8">MYW30-H2</strain>
    </source>
</reference>
<evidence type="ECO:0000256" key="2">
    <source>
        <dbReference type="ARBA" id="ARBA00006386"/>
    </source>
</evidence>
<evidence type="ECO:0000256" key="7">
    <source>
        <dbReference type="SAM" id="Phobius"/>
    </source>
</evidence>
<name>A0ABY4CIN4_9BACL</name>
<proteinExistence type="inferred from homology"/>
<evidence type="ECO:0000313" key="8">
    <source>
        <dbReference type="EMBL" id="UOF89317.1"/>
    </source>
</evidence>
<evidence type="ECO:0000256" key="4">
    <source>
        <dbReference type="ARBA" id="ARBA00022692"/>
    </source>
</evidence>
<feature type="transmembrane region" description="Helical" evidence="7">
    <location>
        <begin position="129"/>
        <end position="152"/>
    </location>
</feature>
<feature type="transmembrane region" description="Helical" evidence="7">
    <location>
        <begin position="41"/>
        <end position="58"/>
    </location>
</feature>
<evidence type="ECO:0000313" key="9">
    <source>
        <dbReference type="Proteomes" id="UP000830167"/>
    </source>
</evidence>
<evidence type="ECO:0000256" key="3">
    <source>
        <dbReference type="ARBA" id="ARBA00022475"/>
    </source>
</evidence>
<keyword evidence="6 7" id="KW-0472">Membrane</keyword>
<feature type="transmembrane region" description="Helical" evidence="7">
    <location>
        <begin position="164"/>
        <end position="187"/>
    </location>
</feature>
<protein>
    <submittedName>
        <fullName evidence="8">Permease</fullName>
    </submittedName>
</protein>
<evidence type="ECO:0000256" key="1">
    <source>
        <dbReference type="ARBA" id="ARBA00004651"/>
    </source>
</evidence>
<comment type="subcellular location">
    <subcellularLocation>
        <location evidence="1">Cell membrane</location>
        <topology evidence="1">Multi-pass membrane protein</topology>
    </subcellularLocation>
</comment>
<comment type="similarity">
    <text evidence="2">Belongs to the UPF0718 family.</text>
</comment>
<feature type="transmembrane region" description="Helical" evidence="7">
    <location>
        <begin position="12"/>
        <end position="35"/>
    </location>
</feature>
<sequence>MGLRKQTSSVGAAVAFWLGNTALNPAVLVFMTFVLSWKFTIIRLIFGIILVFGVAYLANRFDTEQPARDPEQLTDILSRHEPQDTAGFWGIRWLRSLMIMLIQVLPVYFISVLILGMTRAWLFPELSPVAAHSILAIIGFAIAGTLFVIPTAGEIPIIQTLQQFGLGMGPAAALLITLPVISLPSMLMVRRVFSWRVLGFLALSVCMSGIVAGLLAQFVF</sequence>
<accession>A0ABY4CIN4</accession>
<dbReference type="Proteomes" id="UP000830167">
    <property type="component" value="Chromosome"/>
</dbReference>
<dbReference type="EMBL" id="CP089291">
    <property type="protein sequence ID" value="UOF89317.1"/>
    <property type="molecule type" value="Genomic_DNA"/>
</dbReference>
<dbReference type="PANTHER" id="PTHR43299">
    <property type="entry name" value="UPF0718 PROTEIN YRAQ"/>
    <property type="match status" value="1"/>
</dbReference>
<feature type="transmembrane region" description="Helical" evidence="7">
    <location>
        <begin position="97"/>
        <end position="117"/>
    </location>
</feature>
<evidence type="ECO:0000256" key="6">
    <source>
        <dbReference type="ARBA" id="ARBA00023136"/>
    </source>
</evidence>
<keyword evidence="3" id="KW-1003">Cell membrane</keyword>
<feature type="transmembrane region" description="Helical" evidence="7">
    <location>
        <begin position="193"/>
        <end position="216"/>
    </location>
</feature>